<keyword evidence="1" id="KW-1133">Transmembrane helix</keyword>
<keyword evidence="1" id="KW-0812">Transmembrane</keyword>
<protein>
    <submittedName>
        <fullName evidence="2">Uncharacterized protein</fullName>
    </submittedName>
</protein>
<dbReference type="KEGG" id="eaz:JHT90_05400"/>
<organism evidence="2 3">
    <name type="scientific">Entomomonas asaccharolytica</name>
    <dbReference type="NCBI Taxonomy" id="2785331"/>
    <lineage>
        <taxon>Bacteria</taxon>
        <taxon>Pseudomonadati</taxon>
        <taxon>Pseudomonadota</taxon>
        <taxon>Gammaproteobacteria</taxon>
        <taxon>Pseudomonadales</taxon>
        <taxon>Pseudomonadaceae</taxon>
        <taxon>Entomomonas</taxon>
    </lineage>
</organism>
<dbReference type="Proteomes" id="UP000595278">
    <property type="component" value="Chromosome"/>
</dbReference>
<feature type="transmembrane region" description="Helical" evidence="1">
    <location>
        <begin position="60"/>
        <end position="88"/>
    </location>
</feature>
<proteinExistence type="predicted"/>
<feature type="transmembrane region" description="Helical" evidence="1">
    <location>
        <begin position="27"/>
        <end position="48"/>
    </location>
</feature>
<dbReference type="AlphaFoldDB" id="A0A974RXY1"/>
<feature type="transmembrane region" description="Helical" evidence="1">
    <location>
        <begin position="100"/>
        <end position="123"/>
    </location>
</feature>
<accession>A0A974RXY1</accession>
<evidence type="ECO:0000313" key="2">
    <source>
        <dbReference type="EMBL" id="QQP86675.1"/>
    </source>
</evidence>
<gene>
    <name evidence="2" type="ORF">JHT90_05400</name>
</gene>
<name>A0A974RXY1_9GAMM</name>
<keyword evidence="1" id="KW-0472">Membrane</keyword>
<dbReference type="EMBL" id="CP067393">
    <property type="protein sequence ID" value="QQP86675.1"/>
    <property type="molecule type" value="Genomic_DNA"/>
</dbReference>
<evidence type="ECO:0000313" key="3">
    <source>
        <dbReference type="Proteomes" id="UP000595278"/>
    </source>
</evidence>
<reference evidence="2 3" key="1">
    <citation type="submission" date="2021-01" db="EMBL/GenBank/DDBJ databases">
        <title>Entomomonas sp. F2A isolated from a house cricket (Acheta domesticus).</title>
        <authorList>
            <person name="Spergser J."/>
            <person name="Busse H.-J."/>
        </authorList>
    </citation>
    <scope>NUCLEOTIDE SEQUENCE [LARGE SCALE GENOMIC DNA]</scope>
    <source>
        <strain evidence="2 3">F2A</strain>
    </source>
</reference>
<evidence type="ECO:0000256" key="1">
    <source>
        <dbReference type="SAM" id="Phobius"/>
    </source>
</evidence>
<sequence>MAFALLLLAIIFALLWLVSFISFDSKFVWACAFVSITNIVAISLLKYWKPSIAEELGIGLFIVVALLSSALYDWAFFAFFCVYCWFIIRLINWQMGLMEQYHVSTIIPMTLILLISGGVGYWATVKIIGF</sequence>
<keyword evidence="3" id="KW-1185">Reference proteome</keyword>